<dbReference type="InterPro" id="IPR020583">
    <property type="entry name" value="Inositol_monoP_metal-BS"/>
</dbReference>
<evidence type="ECO:0000256" key="3">
    <source>
        <dbReference type="ARBA" id="ARBA00022842"/>
    </source>
</evidence>
<dbReference type="AlphaFoldDB" id="A0A2M8QC45"/>
<keyword evidence="2" id="KW-0378">Hydrolase</keyword>
<feature type="binding site" evidence="4">
    <location>
        <position position="280"/>
    </location>
    <ligand>
        <name>Mg(2+)</name>
        <dbReference type="ChEBI" id="CHEBI:18420"/>
        <label>1</label>
        <note>catalytic</note>
    </ligand>
</feature>
<comment type="cofactor">
    <cofactor evidence="4">
        <name>Mg(2+)</name>
        <dbReference type="ChEBI" id="CHEBI:18420"/>
    </cofactor>
</comment>
<dbReference type="SUPFAM" id="SSF56655">
    <property type="entry name" value="Carbohydrate phosphatase"/>
    <property type="match status" value="1"/>
</dbReference>
<evidence type="ECO:0000313" key="5">
    <source>
        <dbReference type="EMBL" id="PJF47368.1"/>
    </source>
</evidence>
<keyword evidence="3 4" id="KW-0460">Magnesium</keyword>
<dbReference type="GO" id="GO:0008934">
    <property type="term" value="F:inositol monophosphate 1-phosphatase activity"/>
    <property type="evidence" value="ECO:0007669"/>
    <property type="project" value="TreeGrafter"/>
</dbReference>
<feature type="binding site" evidence="4">
    <location>
        <position position="157"/>
    </location>
    <ligand>
        <name>Mg(2+)</name>
        <dbReference type="ChEBI" id="CHEBI:18420"/>
        <label>1</label>
        <note>catalytic</note>
    </ligand>
</feature>
<organism evidence="5 6">
    <name type="scientific">Candidatus Thermofonsia Clade 3 bacterium</name>
    <dbReference type="NCBI Taxonomy" id="2364212"/>
    <lineage>
        <taxon>Bacteria</taxon>
        <taxon>Bacillati</taxon>
        <taxon>Chloroflexota</taxon>
        <taxon>Candidatus Thermofontia</taxon>
        <taxon>Candidatus Thermofonsia Clade 3</taxon>
    </lineage>
</organism>
<gene>
    <name evidence="5" type="ORF">CUN48_08940</name>
</gene>
<dbReference type="PANTHER" id="PTHR20854">
    <property type="entry name" value="INOSITOL MONOPHOSPHATASE"/>
    <property type="match status" value="1"/>
</dbReference>
<proteinExistence type="predicted"/>
<dbReference type="Gene3D" id="3.40.190.80">
    <property type="match status" value="1"/>
</dbReference>
<feature type="binding site" evidence="4">
    <location>
        <position position="156"/>
    </location>
    <ligand>
        <name>Mg(2+)</name>
        <dbReference type="ChEBI" id="CHEBI:18420"/>
        <label>1</label>
        <note>catalytic</note>
    </ligand>
</feature>
<keyword evidence="1 4" id="KW-0479">Metal-binding</keyword>
<dbReference type="GO" id="GO:0046872">
    <property type="term" value="F:metal ion binding"/>
    <property type="evidence" value="ECO:0007669"/>
    <property type="project" value="UniProtKB-KW"/>
</dbReference>
<sequence length="339" mass="37833">MELDQLWESIFSEDAERVRNAWRWLSLQERLSVIQFLERVTQDGQRIAAQRIAAQFALDTLAGDADAPPSGDHLPEGALDFARNLARETAQRLKATFGQLSATLKHDGTLVTQSDIEADRRLSDAILDRYPTHGILSEERDQIFRGQEWCWVIDPIDGTTNFTWGAPTWGVLIGLLHFGRPVLGVADFPMTGEQFYAARGSGAWLNERPIRVAALEQDQHTGEPLIHKTQLFACCTRTLQRGMPDIPTKLRVFGTTGYNLALVAKGACLGSSDILSHVWDVAALWPLVEEAGGCIRTNLQRELFPLQTGRDYGATTFSILAACSPHMMAYLEHRLSDRF</sequence>
<dbReference type="GO" id="GO:0007165">
    <property type="term" value="P:signal transduction"/>
    <property type="evidence" value="ECO:0007669"/>
    <property type="project" value="TreeGrafter"/>
</dbReference>
<feature type="binding site" evidence="4">
    <location>
        <position position="154"/>
    </location>
    <ligand>
        <name>Mg(2+)</name>
        <dbReference type="ChEBI" id="CHEBI:18420"/>
        <label>1</label>
        <note>catalytic</note>
    </ligand>
</feature>
<comment type="caution">
    <text evidence="5">The sequence shown here is derived from an EMBL/GenBank/DDBJ whole genome shotgun (WGS) entry which is preliminary data.</text>
</comment>
<evidence type="ECO:0000256" key="4">
    <source>
        <dbReference type="PIRSR" id="PIRSR600760-2"/>
    </source>
</evidence>
<feature type="binding site" evidence="4">
    <location>
        <position position="138"/>
    </location>
    <ligand>
        <name>Mg(2+)</name>
        <dbReference type="ChEBI" id="CHEBI:18420"/>
        <label>1</label>
        <note>catalytic</note>
    </ligand>
</feature>
<dbReference type="Pfam" id="PF00459">
    <property type="entry name" value="Inositol_P"/>
    <property type="match status" value="1"/>
</dbReference>
<dbReference type="GO" id="GO:0006020">
    <property type="term" value="P:inositol metabolic process"/>
    <property type="evidence" value="ECO:0007669"/>
    <property type="project" value="TreeGrafter"/>
</dbReference>
<dbReference type="Gene3D" id="3.30.540.10">
    <property type="entry name" value="Fructose-1,6-Bisphosphatase, subunit A, domain 1"/>
    <property type="match status" value="1"/>
</dbReference>
<dbReference type="EMBL" id="PGTN01000052">
    <property type="protein sequence ID" value="PJF47368.1"/>
    <property type="molecule type" value="Genomic_DNA"/>
</dbReference>
<dbReference type="Proteomes" id="UP000230790">
    <property type="component" value="Unassembled WGS sequence"/>
</dbReference>
<reference evidence="5 6" key="1">
    <citation type="submission" date="2017-11" db="EMBL/GenBank/DDBJ databases">
        <title>Evolution of Phototrophy in the Chloroflexi Phylum Driven by Horizontal Gene Transfer.</title>
        <authorList>
            <person name="Ward L.M."/>
            <person name="Hemp J."/>
            <person name="Shih P.M."/>
            <person name="Mcglynn S.E."/>
            <person name="Fischer W."/>
        </authorList>
    </citation>
    <scope>NUCLEOTIDE SEQUENCE [LARGE SCALE GENOMIC DNA]</scope>
    <source>
        <strain evidence="5">JP3_7</strain>
    </source>
</reference>
<name>A0A2M8QC45_9CHLR</name>
<dbReference type="PRINTS" id="PR00377">
    <property type="entry name" value="IMPHPHTASES"/>
</dbReference>
<dbReference type="PROSITE" id="PS00629">
    <property type="entry name" value="IMP_1"/>
    <property type="match status" value="1"/>
</dbReference>
<evidence type="ECO:0000256" key="2">
    <source>
        <dbReference type="ARBA" id="ARBA00022801"/>
    </source>
</evidence>
<protein>
    <submittedName>
        <fullName evidence="5">Inositol monophosphatase</fullName>
    </submittedName>
</protein>
<dbReference type="InterPro" id="IPR000760">
    <property type="entry name" value="Inositol_monophosphatase-like"/>
</dbReference>
<dbReference type="PANTHER" id="PTHR20854:SF4">
    <property type="entry name" value="INOSITOL-1-MONOPHOSPHATASE-RELATED"/>
    <property type="match status" value="1"/>
</dbReference>
<evidence type="ECO:0000256" key="1">
    <source>
        <dbReference type="ARBA" id="ARBA00022723"/>
    </source>
</evidence>
<accession>A0A2M8QC45</accession>
<evidence type="ECO:0000313" key="6">
    <source>
        <dbReference type="Proteomes" id="UP000230790"/>
    </source>
</evidence>